<comment type="catalytic activity">
    <reaction evidence="7">
        <text>a (3R)-hydroxyacyl-[ACP] + UDP-N-acetyl-alpha-D-glucosamine = a UDP-3-O-[(3R)-3-hydroxyacyl]-N-acetyl-alpha-D-glucosamine + holo-[ACP]</text>
        <dbReference type="Rhea" id="RHEA:67812"/>
        <dbReference type="Rhea" id="RHEA-COMP:9685"/>
        <dbReference type="Rhea" id="RHEA-COMP:9945"/>
        <dbReference type="ChEBI" id="CHEBI:57705"/>
        <dbReference type="ChEBI" id="CHEBI:64479"/>
        <dbReference type="ChEBI" id="CHEBI:78827"/>
        <dbReference type="ChEBI" id="CHEBI:173225"/>
        <dbReference type="EC" id="2.3.1.129"/>
    </reaction>
</comment>
<dbReference type="InterPro" id="IPR010137">
    <property type="entry name" value="Lipid_A_LpxA"/>
</dbReference>
<dbReference type="NCBIfam" id="NF003657">
    <property type="entry name" value="PRK05289.1"/>
    <property type="match status" value="1"/>
</dbReference>
<dbReference type="Gene3D" id="2.160.10.10">
    <property type="entry name" value="Hexapeptide repeat proteins"/>
    <property type="match status" value="1"/>
</dbReference>
<name>A0A2M8VYW1_9BURK</name>
<dbReference type="NCBIfam" id="TIGR01852">
    <property type="entry name" value="lipid_A_lpxA"/>
    <property type="match status" value="1"/>
</dbReference>
<comment type="pathway">
    <text evidence="7">Glycolipid biosynthesis; lipid IV(A) biosynthesis; lipid IV(A) from (3R)-3-hydroxytetradecanoyl-[acyl-carrier-protein] and UDP-N-acetyl-alpha-D-glucosamine: step 1/6.</text>
</comment>
<proteinExistence type="inferred from homology"/>
<dbReference type="RefSeq" id="WP_100378786.1">
    <property type="nucleotide sequence ID" value="NZ_CBCSBW010000001.1"/>
</dbReference>
<dbReference type="GO" id="GO:0009245">
    <property type="term" value="P:lipid A biosynthetic process"/>
    <property type="evidence" value="ECO:0007669"/>
    <property type="project" value="UniProtKB-UniRule"/>
</dbReference>
<dbReference type="GO" id="GO:0008780">
    <property type="term" value="F:acyl-[acyl-carrier-protein]-UDP-N-acetylglucosamine O-acyltransferase activity"/>
    <property type="evidence" value="ECO:0007669"/>
    <property type="project" value="UniProtKB-UniRule"/>
</dbReference>
<dbReference type="SUPFAM" id="SSF51161">
    <property type="entry name" value="Trimeric LpxA-like enzymes"/>
    <property type="match status" value="1"/>
</dbReference>
<dbReference type="GO" id="GO:0005737">
    <property type="term" value="C:cytoplasm"/>
    <property type="evidence" value="ECO:0007669"/>
    <property type="project" value="UniProtKB-SubCell"/>
</dbReference>
<keyword evidence="3 7" id="KW-0808">Transferase</keyword>
<evidence type="ECO:0000256" key="6">
    <source>
        <dbReference type="ARBA" id="ARBA00023315"/>
    </source>
</evidence>
<keyword evidence="4 7" id="KW-0677">Repeat</keyword>
<keyword evidence="7" id="KW-0963">Cytoplasm</keyword>
<keyword evidence="6 7" id="KW-0012">Acyltransferase</keyword>
<evidence type="ECO:0000256" key="4">
    <source>
        <dbReference type="ARBA" id="ARBA00022737"/>
    </source>
</evidence>
<dbReference type="Pfam" id="PF13720">
    <property type="entry name" value="Acetyltransf_11"/>
    <property type="match status" value="1"/>
</dbReference>
<dbReference type="CDD" id="cd03351">
    <property type="entry name" value="LbH_UDP-GlcNAc_AT"/>
    <property type="match status" value="1"/>
</dbReference>
<evidence type="ECO:0000313" key="10">
    <source>
        <dbReference type="Proteomes" id="UP000229366"/>
    </source>
</evidence>
<dbReference type="InterPro" id="IPR037157">
    <property type="entry name" value="Acetyltransf_C_sf"/>
</dbReference>
<dbReference type="UniPathway" id="UPA00359">
    <property type="reaction ID" value="UER00477"/>
</dbReference>
<reference evidence="9 10" key="1">
    <citation type="submission" date="2017-11" db="EMBL/GenBank/DDBJ databases">
        <title>Genomic Encyclopedia of Type Strains, Phase III (KMG-III): the genomes of soil and plant-associated and newly described type strains.</title>
        <authorList>
            <person name="Whitman W."/>
        </authorList>
    </citation>
    <scope>NUCLEOTIDE SEQUENCE [LARGE SCALE GENOMIC DNA]</scope>
    <source>
        <strain evidence="9 10">UB-Domo-W1</strain>
    </source>
</reference>
<comment type="caution">
    <text evidence="9">The sequence shown here is derived from an EMBL/GenBank/DDBJ whole genome shotgun (WGS) entry which is preliminary data.</text>
</comment>
<dbReference type="EC" id="2.3.1.129" evidence="7"/>
<evidence type="ECO:0000256" key="1">
    <source>
        <dbReference type="ARBA" id="ARBA00022516"/>
    </source>
</evidence>
<dbReference type="HAMAP" id="MF_00387">
    <property type="entry name" value="LpxA"/>
    <property type="match status" value="1"/>
</dbReference>
<sequence>MTRIHASAIVDPQAEIASDVEIGPYSVIGPNVKIGAGCKVGSHTVIEGYTTIGKENTFAHFSAIGGPPQDMKYRGEPTQLIIGDRNTVREFTTIHTGTSQDEGITRIGNDNWIMAYVHIAHDCQIGSNTIFSSNAQIAGHVQVSDWVIMGGMSGVHQFVRIGQHAMLGGASALVQDIPPFVIAAGDKASPHGINVEGLKRRGFSSDTISALRQAYKVLYKDGLSFEEAKVEIQKMVVANAADLVTAEKLAEFHDFIAASTRGIVR</sequence>
<dbReference type="PANTHER" id="PTHR43480">
    <property type="entry name" value="ACYL-[ACYL-CARRIER-PROTEIN]--UDP-N-ACETYLGLUCOSAMINE O-ACYLTRANSFERASE"/>
    <property type="match status" value="1"/>
</dbReference>
<evidence type="ECO:0000256" key="3">
    <source>
        <dbReference type="ARBA" id="ARBA00022679"/>
    </source>
</evidence>
<evidence type="ECO:0000256" key="7">
    <source>
        <dbReference type="HAMAP-Rule" id="MF_00387"/>
    </source>
</evidence>
<evidence type="ECO:0000259" key="8">
    <source>
        <dbReference type="Pfam" id="PF13720"/>
    </source>
</evidence>
<keyword evidence="2 7" id="KW-0441">Lipid A biosynthesis</keyword>
<dbReference type="PANTHER" id="PTHR43480:SF1">
    <property type="entry name" value="ACYL-[ACYL-CARRIER-PROTEIN]--UDP-N-ACETYLGLUCOSAMINE O-ACYLTRANSFERASE, MITOCHONDRIAL-RELATED"/>
    <property type="match status" value="1"/>
</dbReference>
<evidence type="ECO:0000313" key="9">
    <source>
        <dbReference type="EMBL" id="PJI83046.1"/>
    </source>
</evidence>
<dbReference type="EMBL" id="PGTX01000001">
    <property type="protein sequence ID" value="PJI83046.1"/>
    <property type="molecule type" value="Genomic_DNA"/>
</dbReference>
<protein>
    <recommendedName>
        <fullName evidence="7">Acyl-[acyl-carrier-protein]--UDP-N-acetylglucosamine O-acyltransferase</fullName>
        <shortName evidence="7">UDP-N-acetylglucosamine acyltransferase</shortName>
        <ecNumber evidence="7">2.3.1.129</ecNumber>
    </recommendedName>
</protein>
<feature type="domain" description="UDP N-acetylglucosamine O-acyltransferase C-terminal" evidence="8">
    <location>
        <begin position="176"/>
        <end position="264"/>
    </location>
</feature>
<dbReference type="InterPro" id="IPR011004">
    <property type="entry name" value="Trimer_LpxA-like_sf"/>
</dbReference>
<evidence type="ECO:0000256" key="2">
    <source>
        <dbReference type="ARBA" id="ARBA00022556"/>
    </source>
</evidence>
<dbReference type="InterPro" id="IPR029098">
    <property type="entry name" value="Acetyltransf_C"/>
</dbReference>
<comment type="subunit">
    <text evidence="7">Homotrimer.</text>
</comment>
<gene>
    <name evidence="7" type="primary">lpxA</name>
    <name evidence="9" type="ORF">B0G85_0436</name>
</gene>
<comment type="similarity">
    <text evidence="7">Belongs to the transferase hexapeptide repeat family. LpxA subfamily.</text>
</comment>
<dbReference type="OrthoDB" id="9807278at2"/>
<dbReference type="AlphaFoldDB" id="A0A2M8VYW1"/>
<accession>A0A2M8VYW1</accession>
<keyword evidence="10" id="KW-1185">Reference proteome</keyword>
<dbReference type="PIRSF" id="PIRSF000456">
    <property type="entry name" value="UDP-GlcNAc_acltr"/>
    <property type="match status" value="1"/>
</dbReference>
<comment type="subcellular location">
    <subcellularLocation>
        <location evidence="7">Cytoplasm</location>
    </subcellularLocation>
</comment>
<keyword evidence="1 7" id="KW-0444">Lipid biosynthesis</keyword>
<dbReference type="Pfam" id="PF00132">
    <property type="entry name" value="Hexapep"/>
    <property type="match status" value="2"/>
</dbReference>
<dbReference type="Gene3D" id="1.20.1180.10">
    <property type="entry name" value="Udp N-acetylglucosamine O-acyltransferase, C-terminal domain"/>
    <property type="match status" value="1"/>
</dbReference>
<organism evidence="9 10">
    <name type="scientific">Polynucleobacter brandtiae</name>
    <dbReference type="NCBI Taxonomy" id="1938816"/>
    <lineage>
        <taxon>Bacteria</taxon>
        <taxon>Pseudomonadati</taxon>
        <taxon>Pseudomonadota</taxon>
        <taxon>Betaproteobacteria</taxon>
        <taxon>Burkholderiales</taxon>
        <taxon>Burkholderiaceae</taxon>
        <taxon>Polynucleobacter</taxon>
    </lineage>
</organism>
<keyword evidence="5 7" id="KW-0443">Lipid metabolism</keyword>
<dbReference type="GO" id="GO:0016020">
    <property type="term" value="C:membrane"/>
    <property type="evidence" value="ECO:0007669"/>
    <property type="project" value="GOC"/>
</dbReference>
<comment type="function">
    <text evidence="7">Involved in the biosynthesis of lipid A, a phosphorylated glycolipid that anchors the lipopolysaccharide to the outer membrane of the cell.</text>
</comment>
<dbReference type="InterPro" id="IPR001451">
    <property type="entry name" value="Hexapep"/>
</dbReference>
<evidence type="ECO:0000256" key="5">
    <source>
        <dbReference type="ARBA" id="ARBA00023098"/>
    </source>
</evidence>
<dbReference type="Proteomes" id="UP000229366">
    <property type="component" value="Unassembled WGS sequence"/>
</dbReference>